<name>A0A1F8HAW8_9BACT</name>
<evidence type="ECO:0000313" key="2">
    <source>
        <dbReference type="EMBL" id="OGN34069.1"/>
    </source>
</evidence>
<organism evidence="2 3">
    <name type="scientific">Candidatus Yanofskybacteria bacterium RIFCSPLOWO2_02_FULL_47_9b</name>
    <dbReference type="NCBI Taxonomy" id="1802708"/>
    <lineage>
        <taxon>Bacteria</taxon>
        <taxon>Candidatus Yanofskyibacteriota</taxon>
    </lineage>
</organism>
<feature type="transmembrane region" description="Helical" evidence="1">
    <location>
        <begin position="16"/>
        <end position="33"/>
    </location>
</feature>
<proteinExistence type="predicted"/>
<comment type="caution">
    <text evidence="2">The sequence shown here is derived from an EMBL/GenBank/DDBJ whole genome shotgun (WGS) entry which is preliminary data.</text>
</comment>
<sequence length="60" mass="6250">MAEHGGKKDKPKPSPSASPIGFIIVIIIIAGILQQTSWGKKLLQDPQTATTTGSVATSAY</sequence>
<keyword evidence="1" id="KW-0472">Membrane</keyword>
<evidence type="ECO:0000256" key="1">
    <source>
        <dbReference type="SAM" id="Phobius"/>
    </source>
</evidence>
<dbReference type="AlphaFoldDB" id="A0A1F8HAW8"/>
<evidence type="ECO:0000313" key="3">
    <source>
        <dbReference type="Proteomes" id="UP000178155"/>
    </source>
</evidence>
<keyword evidence="1" id="KW-0812">Transmembrane</keyword>
<protein>
    <submittedName>
        <fullName evidence="2">Uncharacterized protein</fullName>
    </submittedName>
</protein>
<dbReference type="Proteomes" id="UP000178155">
    <property type="component" value="Unassembled WGS sequence"/>
</dbReference>
<reference evidence="2 3" key="1">
    <citation type="journal article" date="2016" name="Nat. Commun.">
        <title>Thousands of microbial genomes shed light on interconnected biogeochemical processes in an aquifer system.</title>
        <authorList>
            <person name="Anantharaman K."/>
            <person name="Brown C.T."/>
            <person name="Hug L.A."/>
            <person name="Sharon I."/>
            <person name="Castelle C.J."/>
            <person name="Probst A.J."/>
            <person name="Thomas B.C."/>
            <person name="Singh A."/>
            <person name="Wilkins M.J."/>
            <person name="Karaoz U."/>
            <person name="Brodie E.L."/>
            <person name="Williams K.H."/>
            <person name="Hubbard S.S."/>
            <person name="Banfield J.F."/>
        </authorList>
    </citation>
    <scope>NUCLEOTIDE SEQUENCE [LARGE SCALE GENOMIC DNA]</scope>
</reference>
<keyword evidence="1" id="KW-1133">Transmembrane helix</keyword>
<gene>
    <name evidence="2" type="ORF">A3I39_01715</name>
</gene>
<accession>A0A1F8HAW8</accession>
<dbReference type="EMBL" id="MGKW01000019">
    <property type="protein sequence ID" value="OGN34069.1"/>
    <property type="molecule type" value="Genomic_DNA"/>
</dbReference>